<keyword evidence="3" id="KW-1185">Reference proteome</keyword>
<dbReference type="Proteomes" id="UP000570361">
    <property type="component" value="Unassembled WGS sequence"/>
</dbReference>
<organism evidence="2 3">
    <name type="scientific">Paenibacillus phyllosphaerae</name>
    <dbReference type="NCBI Taxonomy" id="274593"/>
    <lineage>
        <taxon>Bacteria</taxon>
        <taxon>Bacillati</taxon>
        <taxon>Bacillota</taxon>
        <taxon>Bacilli</taxon>
        <taxon>Bacillales</taxon>
        <taxon>Paenibacillaceae</taxon>
        <taxon>Paenibacillus</taxon>
    </lineage>
</organism>
<feature type="region of interest" description="Disordered" evidence="1">
    <location>
        <begin position="1"/>
        <end position="48"/>
    </location>
</feature>
<evidence type="ECO:0000313" key="2">
    <source>
        <dbReference type="EMBL" id="MBB3113003.1"/>
    </source>
</evidence>
<dbReference type="RefSeq" id="WP_183603095.1">
    <property type="nucleotide sequence ID" value="NZ_JACHXK010000015.1"/>
</dbReference>
<sequence length="48" mass="5330">MANNQDNKRTQAASQEDVNAASNRRTEQKAPEQEGYDKKLDGPNIPSI</sequence>
<feature type="compositionally biased region" description="Polar residues" evidence="1">
    <location>
        <begin position="1"/>
        <end position="23"/>
    </location>
</feature>
<accession>A0A7W5B284</accession>
<gene>
    <name evidence="2" type="ORF">FHS18_005105</name>
</gene>
<comment type="caution">
    <text evidence="2">The sequence shown here is derived from an EMBL/GenBank/DDBJ whole genome shotgun (WGS) entry which is preliminary data.</text>
</comment>
<dbReference type="AlphaFoldDB" id="A0A7W5B284"/>
<feature type="compositionally biased region" description="Basic and acidic residues" evidence="1">
    <location>
        <begin position="24"/>
        <end position="41"/>
    </location>
</feature>
<protein>
    <submittedName>
        <fullName evidence="2">Uncharacterized protein</fullName>
    </submittedName>
</protein>
<name>A0A7W5B284_9BACL</name>
<evidence type="ECO:0000313" key="3">
    <source>
        <dbReference type="Proteomes" id="UP000570361"/>
    </source>
</evidence>
<evidence type="ECO:0000256" key="1">
    <source>
        <dbReference type="SAM" id="MobiDB-lite"/>
    </source>
</evidence>
<dbReference type="EMBL" id="JACHXK010000015">
    <property type="protein sequence ID" value="MBB3113003.1"/>
    <property type="molecule type" value="Genomic_DNA"/>
</dbReference>
<proteinExistence type="predicted"/>
<reference evidence="2 3" key="1">
    <citation type="submission" date="2020-08" db="EMBL/GenBank/DDBJ databases">
        <title>Genomic Encyclopedia of Type Strains, Phase III (KMG-III): the genomes of soil and plant-associated and newly described type strains.</title>
        <authorList>
            <person name="Whitman W."/>
        </authorList>
    </citation>
    <scope>NUCLEOTIDE SEQUENCE [LARGE SCALE GENOMIC DNA]</scope>
    <source>
        <strain evidence="2 3">CECT 5862</strain>
    </source>
</reference>